<feature type="transmembrane region" description="Helical" evidence="1">
    <location>
        <begin position="60"/>
        <end position="80"/>
    </location>
</feature>
<dbReference type="EMBL" id="CP015145">
    <property type="protein sequence ID" value="AMX18312.1"/>
    <property type="molecule type" value="Genomic_DNA"/>
</dbReference>
<keyword evidence="1" id="KW-1133">Transmembrane helix</keyword>
<gene>
    <name evidence="2" type="ORF">IEC338SC_1163</name>
</gene>
<reference evidence="2 3" key="1">
    <citation type="submission" date="2016-04" db="EMBL/GenBank/DDBJ databases">
        <title>Complete genome sequencing of OXA-72 bearing Acinetobacter pittii strain IEC338SC.</title>
        <authorList>
            <person name="Brasiliense D.M."/>
            <person name="Lima K.V."/>
            <person name="Souza C.O."/>
            <person name="Dutra L.G."/>
            <person name="Mamizuka E.M."/>
            <person name="Perez-Chaparro P.J."/>
            <person name="McCulloch J.A."/>
        </authorList>
    </citation>
    <scope>NUCLEOTIDE SEQUENCE [LARGE SCALE GENOMIC DNA]</scope>
    <source>
        <strain evidence="2 3">IEC338SC</strain>
    </source>
</reference>
<organism evidence="2 3">
    <name type="scientific">Acinetobacter pittii</name>
    <name type="common">Acinetobacter genomosp. 3</name>
    <dbReference type="NCBI Taxonomy" id="48296"/>
    <lineage>
        <taxon>Bacteria</taxon>
        <taxon>Pseudomonadati</taxon>
        <taxon>Pseudomonadota</taxon>
        <taxon>Gammaproteobacteria</taxon>
        <taxon>Moraxellales</taxon>
        <taxon>Moraxellaceae</taxon>
        <taxon>Acinetobacter</taxon>
        <taxon>Acinetobacter calcoaceticus/baumannii complex</taxon>
    </lineage>
</organism>
<evidence type="ECO:0000256" key="1">
    <source>
        <dbReference type="SAM" id="Phobius"/>
    </source>
</evidence>
<name>A0AB33BI29_ACIPI</name>
<feature type="transmembrane region" description="Helical" evidence="1">
    <location>
        <begin position="35"/>
        <end position="53"/>
    </location>
</feature>
<protein>
    <submittedName>
        <fullName evidence="2">Uncharacterized protein</fullName>
    </submittedName>
</protein>
<dbReference type="Proteomes" id="UP000076152">
    <property type="component" value="Chromosome"/>
</dbReference>
<accession>A0AB33BI29</accession>
<evidence type="ECO:0000313" key="2">
    <source>
        <dbReference type="EMBL" id="AMX18312.1"/>
    </source>
</evidence>
<dbReference type="AlphaFoldDB" id="A0AB33BI29"/>
<keyword evidence="1" id="KW-0812">Transmembrane</keyword>
<proteinExistence type="predicted"/>
<keyword evidence="1" id="KW-0472">Membrane</keyword>
<evidence type="ECO:0000313" key="3">
    <source>
        <dbReference type="Proteomes" id="UP000076152"/>
    </source>
</evidence>
<sequence length="82" mass="9376">MRWILIKYNGMYIHYFFMVSNVKVECMNKIFSEQYVAAISIFWAVLIAILLVLKRHTLVALEINAIGDFLAGAFAPLGFFGL</sequence>